<proteinExistence type="predicted"/>
<dbReference type="EMBL" id="BMAO01016682">
    <property type="protein sequence ID" value="GFR10375.1"/>
    <property type="molecule type" value="Genomic_DNA"/>
</dbReference>
<evidence type="ECO:0000313" key="2">
    <source>
        <dbReference type="Proteomes" id="UP000887116"/>
    </source>
</evidence>
<keyword evidence="2" id="KW-1185">Reference proteome</keyword>
<dbReference type="Proteomes" id="UP000887116">
    <property type="component" value="Unassembled WGS sequence"/>
</dbReference>
<dbReference type="OrthoDB" id="6568968at2759"/>
<sequence>MSDNSQRTHDIVAIINRVVAAQRACTFQWIPVQIILDLTPCRNCPQTQLTTDHTFDCKAILASLFKLDASPQDILYSPQAPVLASLVIGAFDPI</sequence>
<gene>
    <name evidence="1" type="ORF">TNCT_434791</name>
</gene>
<reference evidence="1" key="1">
    <citation type="submission" date="2020-07" db="EMBL/GenBank/DDBJ databases">
        <title>Multicomponent nature underlies the extraordinary mechanical properties of spider dragline silk.</title>
        <authorList>
            <person name="Kono N."/>
            <person name="Nakamura H."/>
            <person name="Mori M."/>
            <person name="Yoshida Y."/>
            <person name="Ohtoshi R."/>
            <person name="Malay A.D."/>
            <person name="Moran D.A.P."/>
            <person name="Tomita M."/>
            <person name="Numata K."/>
            <person name="Arakawa K."/>
        </authorList>
    </citation>
    <scope>NUCLEOTIDE SEQUENCE</scope>
</reference>
<comment type="caution">
    <text evidence="1">The sequence shown here is derived from an EMBL/GenBank/DDBJ whole genome shotgun (WGS) entry which is preliminary data.</text>
</comment>
<accession>A0A8X6LHU2</accession>
<protein>
    <submittedName>
        <fullName evidence="1">Uncharacterized protein</fullName>
    </submittedName>
</protein>
<name>A0A8X6LHU2_TRICU</name>
<organism evidence="1 2">
    <name type="scientific">Trichonephila clavata</name>
    <name type="common">Joro spider</name>
    <name type="synonym">Nephila clavata</name>
    <dbReference type="NCBI Taxonomy" id="2740835"/>
    <lineage>
        <taxon>Eukaryota</taxon>
        <taxon>Metazoa</taxon>
        <taxon>Ecdysozoa</taxon>
        <taxon>Arthropoda</taxon>
        <taxon>Chelicerata</taxon>
        <taxon>Arachnida</taxon>
        <taxon>Araneae</taxon>
        <taxon>Araneomorphae</taxon>
        <taxon>Entelegynae</taxon>
        <taxon>Araneoidea</taxon>
        <taxon>Nephilidae</taxon>
        <taxon>Trichonephila</taxon>
    </lineage>
</organism>
<evidence type="ECO:0000313" key="1">
    <source>
        <dbReference type="EMBL" id="GFR10375.1"/>
    </source>
</evidence>
<dbReference type="AlphaFoldDB" id="A0A8X6LHU2"/>